<dbReference type="EMBL" id="VXIS01000152">
    <property type="protein sequence ID" value="KAA8900559.1"/>
    <property type="molecule type" value="Genomic_DNA"/>
</dbReference>
<accession>A0A5J5ERT9</accession>
<dbReference type="Pfam" id="PF26118">
    <property type="entry name" value="DUF8035"/>
    <property type="match status" value="1"/>
</dbReference>
<name>A0A5J5ERT9_9PEZI</name>
<feature type="domain" description="DUF8035" evidence="2">
    <location>
        <begin position="233"/>
        <end position="286"/>
    </location>
</feature>
<proteinExistence type="predicted"/>
<evidence type="ECO:0000256" key="1">
    <source>
        <dbReference type="SAM" id="MobiDB-lite"/>
    </source>
</evidence>
<comment type="caution">
    <text evidence="3">The sequence shown here is derived from an EMBL/GenBank/DDBJ whole genome shotgun (WGS) entry which is preliminary data.</text>
</comment>
<protein>
    <recommendedName>
        <fullName evidence="2">DUF8035 domain-containing protein</fullName>
    </recommendedName>
</protein>
<dbReference type="Proteomes" id="UP000326924">
    <property type="component" value="Unassembled WGS sequence"/>
</dbReference>
<evidence type="ECO:0000313" key="3">
    <source>
        <dbReference type="EMBL" id="KAA8900559.1"/>
    </source>
</evidence>
<gene>
    <name evidence="3" type="ORF">FN846DRAFT_139594</name>
</gene>
<dbReference type="OrthoDB" id="5410752at2759"/>
<reference evidence="3 4" key="1">
    <citation type="submission" date="2019-09" db="EMBL/GenBank/DDBJ databases">
        <title>Draft genome of the ectomycorrhizal ascomycete Sphaerosporella brunnea.</title>
        <authorList>
            <consortium name="DOE Joint Genome Institute"/>
            <person name="Benucci G.M."/>
            <person name="Marozzi G."/>
            <person name="Antonielli L."/>
            <person name="Sanchez S."/>
            <person name="Marco P."/>
            <person name="Wang X."/>
            <person name="Falini L.B."/>
            <person name="Barry K."/>
            <person name="Haridas S."/>
            <person name="Lipzen A."/>
            <person name="Labutti K."/>
            <person name="Grigoriev I.V."/>
            <person name="Murat C."/>
            <person name="Martin F."/>
            <person name="Albertini E."/>
            <person name="Donnini D."/>
            <person name="Bonito G."/>
        </authorList>
    </citation>
    <scope>NUCLEOTIDE SEQUENCE [LARGE SCALE GENOMIC DNA]</scope>
    <source>
        <strain evidence="3 4">Sb_GMNB300</strain>
    </source>
</reference>
<feature type="region of interest" description="Disordered" evidence="1">
    <location>
        <begin position="143"/>
        <end position="165"/>
    </location>
</feature>
<sequence length="341" mass="40542">MSRYHDRHASVEYVERPVSPEYGFSDPRVDPRSLVGLGAGYNDYGRDASRTSLTLVRPAHHHHERERSPTVASTVIQEPVIEHEHHHVHHHIDHGDISAQQLFLDRATRRPRQLAREYSYDDLDVRERRYANGNAVTSISVDHVDRQSQGRRHRHRHRHRSRNGEVEQVTRYARSDVDLRYEREDDELTIIDVPNGTRRLYVNIEKGQSRPAHESVDWRRERGIRRSRGLGNELWTEITKDLITREAIEECGYPFEETDFFYYIFEYLDREQIHELRELTDEIRRERALDLEYRSISGGSQYGGYEHHSRQVHPQPVVDDNRTEIIIEHSHNGNARRRYYH</sequence>
<dbReference type="InterPro" id="IPR058348">
    <property type="entry name" value="DUF8035"/>
</dbReference>
<evidence type="ECO:0000313" key="4">
    <source>
        <dbReference type="Proteomes" id="UP000326924"/>
    </source>
</evidence>
<keyword evidence="4" id="KW-1185">Reference proteome</keyword>
<organism evidence="3 4">
    <name type="scientific">Sphaerosporella brunnea</name>
    <dbReference type="NCBI Taxonomy" id="1250544"/>
    <lineage>
        <taxon>Eukaryota</taxon>
        <taxon>Fungi</taxon>
        <taxon>Dikarya</taxon>
        <taxon>Ascomycota</taxon>
        <taxon>Pezizomycotina</taxon>
        <taxon>Pezizomycetes</taxon>
        <taxon>Pezizales</taxon>
        <taxon>Pyronemataceae</taxon>
        <taxon>Sphaerosporella</taxon>
    </lineage>
</organism>
<dbReference type="AlphaFoldDB" id="A0A5J5ERT9"/>
<feature type="compositionally biased region" description="Basic residues" evidence="1">
    <location>
        <begin position="149"/>
        <end position="161"/>
    </location>
</feature>
<dbReference type="InParanoid" id="A0A5J5ERT9"/>
<evidence type="ECO:0000259" key="2">
    <source>
        <dbReference type="Pfam" id="PF26118"/>
    </source>
</evidence>